<comment type="cofactor">
    <cofactor evidence="1">
        <name>a divalent metal cation</name>
        <dbReference type="ChEBI" id="CHEBI:60240"/>
    </cofactor>
</comment>
<evidence type="ECO:0000256" key="3">
    <source>
        <dbReference type="ARBA" id="ARBA00022759"/>
    </source>
</evidence>
<proteinExistence type="inferred from homology"/>
<dbReference type="EMBL" id="JAHJDP010000114">
    <property type="protein sequence ID" value="MBU2693110.1"/>
    <property type="molecule type" value="Genomic_DNA"/>
</dbReference>
<gene>
    <name evidence="8" type="ORF">KJ970_19510</name>
</gene>
<accession>A0A948RY03</accession>
<organism evidence="8 9">
    <name type="scientific">Eiseniibacteriota bacterium</name>
    <dbReference type="NCBI Taxonomy" id="2212470"/>
    <lineage>
        <taxon>Bacteria</taxon>
        <taxon>Candidatus Eiseniibacteriota</taxon>
    </lineage>
</organism>
<dbReference type="NCBIfam" id="TIGR00255">
    <property type="entry name" value="YicC/YloC family endoribonuclease"/>
    <property type="match status" value="1"/>
</dbReference>
<keyword evidence="2" id="KW-0540">Nuclease</keyword>
<reference evidence="8" key="1">
    <citation type="submission" date="2021-05" db="EMBL/GenBank/DDBJ databases">
        <title>Energy efficiency and biological interactions define the core microbiome of deep oligotrophic groundwater.</title>
        <authorList>
            <person name="Mehrshad M."/>
            <person name="Lopez-Fernandez M."/>
            <person name="Bell E."/>
            <person name="Bernier-Latmani R."/>
            <person name="Bertilsson S."/>
            <person name="Dopson M."/>
        </authorList>
    </citation>
    <scope>NUCLEOTIDE SEQUENCE</scope>
    <source>
        <strain evidence="8">Modern_marine.mb.64</strain>
    </source>
</reference>
<evidence type="ECO:0000259" key="7">
    <source>
        <dbReference type="Pfam" id="PF08340"/>
    </source>
</evidence>
<dbReference type="GO" id="GO:0016787">
    <property type="term" value="F:hydrolase activity"/>
    <property type="evidence" value="ECO:0007669"/>
    <property type="project" value="UniProtKB-KW"/>
</dbReference>
<feature type="domain" description="Endoribonuclease YicC-like N-terminal" evidence="6">
    <location>
        <begin position="2"/>
        <end position="156"/>
    </location>
</feature>
<dbReference type="Pfam" id="PF08340">
    <property type="entry name" value="YicC-like_C"/>
    <property type="match status" value="1"/>
</dbReference>
<dbReference type="PANTHER" id="PTHR30636:SF3">
    <property type="entry name" value="UPF0701 PROTEIN YICC"/>
    <property type="match status" value="1"/>
</dbReference>
<dbReference type="PANTHER" id="PTHR30636">
    <property type="entry name" value="UPF0701 PROTEIN YICC"/>
    <property type="match status" value="1"/>
</dbReference>
<evidence type="ECO:0000256" key="1">
    <source>
        <dbReference type="ARBA" id="ARBA00001968"/>
    </source>
</evidence>
<dbReference type="InterPro" id="IPR013551">
    <property type="entry name" value="YicC-like_C"/>
</dbReference>
<protein>
    <submittedName>
        <fullName evidence="8">YicC family protein</fullName>
    </submittedName>
</protein>
<dbReference type="Proteomes" id="UP000777784">
    <property type="component" value="Unassembled WGS sequence"/>
</dbReference>
<comment type="caution">
    <text evidence="8">The sequence shown here is derived from an EMBL/GenBank/DDBJ whole genome shotgun (WGS) entry which is preliminary data.</text>
</comment>
<evidence type="ECO:0000256" key="5">
    <source>
        <dbReference type="ARBA" id="ARBA00035648"/>
    </source>
</evidence>
<dbReference type="InterPro" id="IPR005229">
    <property type="entry name" value="YicC/YloC-like"/>
</dbReference>
<evidence type="ECO:0000313" key="8">
    <source>
        <dbReference type="EMBL" id="MBU2693110.1"/>
    </source>
</evidence>
<dbReference type="InterPro" id="IPR013527">
    <property type="entry name" value="YicC-like_N"/>
</dbReference>
<dbReference type="GO" id="GO:0004521">
    <property type="term" value="F:RNA endonuclease activity"/>
    <property type="evidence" value="ECO:0007669"/>
    <property type="project" value="InterPro"/>
</dbReference>
<sequence>MIRSMTGYGRVDKDEAGQRTSVEIRSLNHRYCEVSARVPKSIAHMENRIREIITEQLERGKIHVSITMNGQEEGLSDIQINEANARRYLELAESLRAHLGVKGSLDMTALFTMPDVLIREPVEIDEEGLWSQIKPMIQKAMDDVNSMRIKEGEALARDLTARTLALEEKLEKVEVRLPKWLAEGKQRLAEKIDSMSQERDFNRFRLEAEIVLFVDRFDCTEECVRLRSHIRQIRHWIADPAPAGRKLNFLLQEVNREINTIGSKAQDVEIAREVVFLKEEVEKIREQVQNIE</sequence>
<evidence type="ECO:0000313" key="9">
    <source>
        <dbReference type="Proteomes" id="UP000777784"/>
    </source>
</evidence>
<dbReference type="Pfam" id="PF03755">
    <property type="entry name" value="YicC-like_N"/>
    <property type="match status" value="1"/>
</dbReference>
<name>A0A948RY03_UNCEI</name>
<comment type="similarity">
    <text evidence="5">Belongs to the YicC/YloC family.</text>
</comment>
<dbReference type="AlphaFoldDB" id="A0A948RY03"/>
<evidence type="ECO:0000256" key="2">
    <source>
        <dbReference type="ARBA" id="ARBA00022722"/>
    </source>
</evidence>
<keyword evidence="3" id="KW-0255">Endonuclease</keyword>
<feature type="domain" description="Endoribonuclease YicC-like C-terminal" evidence="7">
    <location>
        <begin position="175"/>
        <end position="292"/>
    </location>
</feature>
<evidence type="ECO:0000259" key="6">
    <source>
        <dbReference type="Pfam" id="PF03755"/>
    </source>
</evidence>
<keyword evidence="4" id="KW-0378">Hydrolase</keyword>
<evidence type="ECO:0000256" key="4">
    <source>
        <dbReference type="ARBA" id="ARBA00022801"/>
    </source>
</evidence>